<evidence type="ECO:0000313" key="4">
    <source>
        <dbReference type="EMBL" id="CAF1572905.1"/>
    </source>
</evidence>
<dbReference type="EMBL" id="CAJNOH010002548">
    <property type="protein sequence ID" value="CAF1299142.1"/>
    <property type="molecule type" value="Genomic_DNA"/>
</dbReference>
<evidence type="ECO:0000256" key="1">
    <source>
        <dbReference type="ARBA" id="ARBA00011047"/>
    </source>
</evidence>
<dbReference type="GO" id="GO:0005737">
    <property type="term" value="C:cytoplasm"/>
    <property type="evidence" value="ECO:0007669"/>
    <property type="project" value="TreeGrafter"/>
</dbReference>
<comment type="similarity">
    <text evidence="1">Belongs to the CDC123 family.</text>
</comment>
<dbReference type="AlphaFoldDB" id="A0A815DKS3"/>
<dbReference type="PANTHER" id="PTHR15323:SF6">
    <property type="entry name" value="CELL DIVISION CYCLE PROTEIN 123 HOMOLOG"/>
    <property type="match status" value="1"/>
</dbReference>
<dbReference type="Pfam" id="PF07065">
    <property type="entry name" value="D123"/>
    <property type="match status" value="1"/>
</dbReference>
<evidence type="ECO:0000313" key="6">
    <source>
        <dbReference type="Proteomes" id="UP000663870"/>
    </source>
</evidence>
<dbReference type="PANTHER" id="PTHR15323">
    <property type="entry name" value="D123 PROTEIN"/>
    <property type="match status" value="1"/>
</dbReference>
<dbReference type="Proteomes" id="UP000663854">
    <property type="component" value="Unassembled WGS sequence"/>
</dbReference>
<organism evidence="3 5">
    <name type="scientific">Rotaria sordida</name>
    <dbReference type="NCBI Taxonomy" id="392033"/>
    <lineage>
        <taxon>Eukaryota</taxon>
        <taxon>Metazoa</taxon>
        <taxon>Spiralia</taxon>
        <taxon>Gnathifera</taxon>
        <taxon>Rotifera</taxon>
        <taxon>Eurotatoria</taxon>
        <taxon>Bdelloidea</taxon>
        <taxon>Philodinida</taxon>
        <taxon>Philodinidae</taxon>
        <taxon>Rotaria</taxon>
    </lineage>
</organism>
<sequence>MGQNGSSTERDRVNNDSKSAAKTNEDNTFNMSTEFYEHKLLKRCEHIHFDIEAWYKILQGQTFYTEFIPISPSIAQAFVNYYQTRYNSKSLLNSSNIQLIQSVQRQLNQQIFNSKSNQFQINGTFIRLSSRSPKDGTPLDSQKLIQLYHQELQMLQNKYPNEYHSIESKANMELIAYSYAEFHCLKVTNEFEALNIILSSERVFIDLLEALDCQQVQDNKIANINNIKLHDWNTNIIIREWNYLLDPSMEFRCFVYQSNLTAISQYNHYCKFYQLQNNLTVQQIKITIIEYWQQKIKPLLYPFKEKYFSYVIDIGLIENKLSNELECVVIELNPFASSTGASLFDWKTDIDQLTGQQNDIELRIRSDYLPNINQYVEFIFQENKLNTEENLLSTDDDHQPYFIFLNKIQTQLSS</sequence>
<evidence type="ECO:0000313" key="5">
    <source>
        <dbReference type="Proteomes" id="UP000663854"/>
    </source>
</evidence>
<protein>
    <recommendedName>
        <fullName evidence="7">Cell division cycle protein 123 homolog</fullName>
    </recommendedName>
</protein>
<proteinExistence type="inferred from homology"/>
<reference evidence="3" key="1">
    <citation type="submission" date="2021-02" db="EMBL/GenBank/DDBJ databases">
        <authorList>
            <person name="Nowell W R."/>
        </authorList>
    </citation>
    <scope>NUCLEOTIDE SEQUENCE</scope>
</reference>
<dbReference type="InterPro" id="IPR009772">
    <property type="entry name" value="CDC123"/>
</dbReference>
<name>A0A815DKS3_9BILA</name>
<feature type="region of interest" description="Disordered" evidence="2">
    <location>
        <begin position="1"/>
        <end position="24"/>
    </location>
</feature>
<comment type="caution">
    <text evidence="3">The sequence shown here is derived from an EMBL/GenBank/DDBJ whole genome shotgun (WGS) entry which is preliminary data.</text>
</comment>
<evidence type="ECO:0000313" key="3">
    <source>
        <dbReference type="EMBL" id="CAF1299142.1"/>
    </source>
</evidence>
<evidence type="ECO:0008006" key="7">
    <source>
        <dbReference type="Google" id="ProtNLM"/>
    </source>
</evidence>
<keyword evidence="6" id="KW-1185">Reference proteome</keyword>
<evidence type="ECO:0000256" key="2">
    <source>
        <dbReference type="SAM" id="MobiDB-lite"/>
    </source>
</evidence>
<dbReference type="Proteomes" id="UP000663870">
    <property type="component" value="Unassembled WGS sequence"/>
</dbReference>
<accession>A0A815DKS3</accession>
<dbReference type="EMBL" id="CAJNOL010003749">
    <property type="protein sequence ID" value="CAF1572905.1"/>
    <property type="molecule type" value="Genomic_DNA"/>
</dbReference>
<gene>
    <name evidence="4" type="ORF">JXQ802_LOCUS45387</name>
    <name evidence="3" type="ORF">PYM288_LOCUS29819</name>
</gene>